<evidence type="ECO:0000313" key="5">
    <source>
        <dbReference type="Proteomes" id="UP000318693"/>
    </source>
</evidence>
<keyword evidence="5" id="KW-1185">Reference proteome</keyword>
<dbReference type="PANTHER" id="PTHR18964">
    <property type="entry name" value="ROK (REPRESSOR, ORF, KINASE) FAMILY"/>
    <property type="match status" value="1"/>
</dbReference>
<gene>
    <name evidence="4" type="ORF">FJ693_12255</name>
    <name evidence="3" type="ORF">FJ693_13585</name>
</gene>
<evidence type="ECO:0000313" key="3">
    <source>
        <dbReference type="EMBL" id="TRW44433.1"/>
    </source>
</evidence>
<name>A0A552WPK8_9MICO</name>
<comment type="caution">
    <text evidence="3">The sequence shown here is derived from an EMBL/GenBank/DDBJ whole genome shotgun (WGS) entry which is preliminary data.</text>
</comment>
<dbReference type="Proteomes" id="UP000318693">
    <property type="component" value="Unassembled WGS sequence"/>
</dbReference>
<reference evidence="3 5" key="1">
    <citation type="submission" date="2019-07" db="EMBL/GenBank/DDBJ databases">
        <title>Georgenia wutianyii sp. nov. and Georgenia *** sp. nov. isolated from plateau pika (Ochotona curzoniae) in the Qinghai-Tibet plateau of China.</title>
        <authorList>
            <person name="Tian Z."/>
        </authorList>
    </citation>
    <scope>NUCLEOTIDE SEQUENCE [LARGE SCALE GENOMIC DNA]</scope>
    <source>
        <strain evidence="3 5">Z446</strain>
    </source>
</reference>
<dbReference type="InterPro" id="IPR036388">
    <property type="entry name" value="WH-like_DNA-bd_sf"/>
</dbReference>
<comment type="similarity">
    <text evidence="1">Belongs to the ROK (NagC/XylR) family.</text>
</comment>
<sequence length="431" mass="44070">MVKDVILTSTSAGGRGDDGPAPTPSLRQASLRELNLAVVCAALFRAEAPLSRAELAARTGMTRATASRLVDDLLAAGILEELEATGGRRGRPAVPLRAAAGTFVGLGLEVNVDYLAGQVVDLRGRTLAERVVPRDVSGADPASVLADVARLGTDLVAAVDGTRLVGTVLAVPGLVDRRSGQLLLAPNLQWRDVDLVAALGGATVEAFGGTVTVANEAKLAALAMATAAPGRLGALRTFLYVSAQVGVGAAAVVDGEVMTGPHGWAGEIGHISVEPDGPPCRCGARGCLEQYAGKAAVLERAGLPLSASPEELLGRAAHRGPAGDRAARALDRAGWALGVVLSGAVNLLDIDQIVLGGELAPLTARLRPRLEAELHTRVLASAWASMSVTSAPAGPAPAARGAALRAVSAVLREPARWVPERGAQTRQHPVR</sequence>
<dbReference type="Pfam" id="PF00480">
    <property type="entry name" value="ROK"/>
    <property type="match status" value="1"/>
</dbReference>
<dbReference type="Gene3D" id="1.10.10.10">
    <property type="entry name" value="Winged helix-like DNA-binding domain superfamily/Winged helix DNA-binding domain"/>
    <property type="match status" value="1"/>
</dbReference>
<dbReference type="InterPro" id="IPR000600">
    <property type="entry name" value="ROK"/>
</dbReference>
<feature type="domain" description="HTH marR-type" evidence="2">
    <location>
        <begin position="40"/>
        <end position="89"/>
    </location>
</feature>
<accession>A0A552WPK8</accession>
<dbReference type="InterPro" id="IPR000835">
    <property type="entry name" value="HTH_MarR-typ"/>
</dbReference>
<dbReference type="Pfam" id="PF12802">
    <property type="entry name" value="MarR_2"/>
    <property type="match status" value="1"/>
</dbReference>
<dbReference type="EMBL" id="VJXR01000036">
    <property type="protein sequence ID" value="TRW44752.1"/>
    <property type="molecule type" value="Genomic_DNA"/>
</dbReference>
<organism evidence="3 5">
    <name type="scientific">Georgenia yuyongxinii</name>
    <dbReference type="NCBI Taxonomy" id="2589797"/>
    <lineage>
        <taxon>Bacteria</taxon>
        <taxon>Bacillati</taxon>
        <taxon>Actinomycetota</taxon>
        <taxon>Actinomycetes</taxon>
        <taxon>Micrococcales</taxon>
        <taxon>Bogoriellaceae</taxon>
        <taxon>Georgenia</taxon>
    </lineage>
</organism>
<evidence type="ECO:0000313" key="4">
    <source>
        <dbReference type="EMBL" id="TRW44752.1"/>
    </source>
</evidence>
<dbReference type="AlphaFoldDB" id="A0A552WPK8"/>
<evidence type="ECO:0000256" key="1">
    <source>
        <dbReference type="ARBA" id="ARBA00006479"/>
    </source>
</evidence>
<proteinExistence type="inferred from homology"/>
<dbReference type="SUPFAM" id="SSF46785">
    <property type="entry name" value="Winged helix' DNA-binding domain"/>
    <property type="match status" value="1"/>
</dbReference>
<dbReference type="PANTHER" id="PTHR18964:SF149">
    <property type="entry name" value="BIFUNCTIONAL UDP-N-ACETYLGLUCOSAMINE 2-EPIMERASE_N-ACETYLMANNOSAMINE KINASE"/>
    <property type="match status" value="1"/>
</dbReference>
<dbReference type="GO" id="GO:0003700">
    <property type="term" value="F:DNA-binding transcription factor activity"/>
    <property type="evidence" value="ECO:0007669"/>
    <property type="project" value="InterPro"/>
</dbReference>
<dbReference type="InterPro" id="IPR043129">
    <property type="entry name" value="ATPase_NBD"/>
</dbReference>
<dbReference type="SUPFAM" id="SSF53067">
    <property type="entry name" value="Actin-like ATPase domain"/>
    <property type="match status" value="2"/>
</dbReference>
<dbReference type="InterPro" id="IPR036390">
    <property type="entry name" value="WH_DNA-bd_sf"/>
</dbReference>
<protein>
    <submittedName>
        <fullName evidence="3">ROK family protein</fullName>
    </submittedName>
</protein>
<dbReference type="Gene3D" id="3.30.420.40">
    <property type="match status" value="2"/>
</dbReference>
<dbReference type="EMBL" id="VJXR01000044">
    <property type="protein sequence ID" value="TRW44433.1"/>
    <property type="molecule type" value="Genomic_DNA"/>
</dbReference>
<evidence type="ECO:0000259" key="2">
    <source>
        <dbReference type="Pfam" id="PF12802"/>
    </source>
</evidence>